<evidence type="ECO:0000256" key="1">
    <source>
        <dbReference type="SAM" id="MobiDB-lite"/>
    </source>
</evidence>
<reference evidence="2" key="3">
    <citation type="submission" date="2022-06" db="UniProtKB">
        <authorList>
            <consortium name="EnsemblPlants"/>
        </authorList>
    </citation>
    <scope>IDENTIFICATION</scope>
</reference>
<organism evidence="2 3">
    <name type="scientific">Triticum urartu</name>
    <name type="common">Red wild einkorn</name>
    <name type="synonym">Crithodium urartu</name>
    <dbReference type="NCBI Taxonomy" id="4572"/>
    <lineage>
        <taxon>Eukaryota</taxon>
        <taxon>Viridiplantae</taxon>
        <taxon>Streptophyta</taxon>
        <taxon>Embryophyta</taxon>
        <taxon>Tracheophyta</taxon>
        <taxon>Spermatophyta</taxon>
        <taxon>Magnoliopsida</taxon>
        <taxon>Liliopsida</taxon>
        <taxon>Poales</taxon>
        <taxon>Poaceae</taxon>
        <taxon>BOP clade</taxon>
        <taxon>Pooideae</taxon>
        <taxon>Triticodae</taxon>
        <taxon>Triticeae</taxon>
        <taxon>Triticinae</taxon>
        <taxon>Triticum</taxon>
    </lineage>
</organism>
<dbReference type="Proteomes" id="UP000015106">
    <property type="component" value="Chromosome 5"/>
</dbReference>
<dbReference type="Gramene" id="TuG1812G0500002785.01.T01">
    <property type="protein sequence ID" value="TuG1812G0500002785.01.T01.cds310185"/>
    <property type="gene ID" value="TuG1812G0500002785.01"/>
</dbReference>
<evidence type="ECO:0000313" key="3">
    <source>
        <dbReference type="Proteomes" id="UP000015106"/>
    </source>
</evidence>
<evidence type="ECO:0000313" key="2">
    <source>
        <dbReference type="EnsemblPlants" id="TuG1812G0500002785.01.T01.cds310185"/>
    </source>
</evidence>
<sequence length="334" mass="34421">MRTVAGQRERGPSNAGRLLAEGVLVVVHPDLEDVALDAHLVAELQHGRLVVLLDAPPHALREGQHLVLLLLGELGAEPLLAGPGPGAVPRRARAQGHAAQRGQRRHGPRRHARQLVGVVAPAVGGGRERQRPRVPRRGCSGGRGHVVLVVVQVARRGAVVGRELVVRRHASVGDHCGGREGRALAPRGEVGLPPVEVAVAAARGAAERVDAALLAGGDELAAAVDGVPSDADRVVLEALAVPGTAAGGLGTAAKLATTATTTTTRRLAGRNPGAAKPRGERRRGLVAGAHRHGHGHLHLLVAVVVVVEVHARRRPVPSQAKPLGCRGEAGLRGA</sequence>
<dbReference type="AlphaFoldDB" id="A0A8R7QG75"/>
<reference evidence="2" key="2">
    <citation type="submission" date="2018-03" db="EMBL/GenBank/DDBJ databases">
        <title>The Triticum urartu genome reveals the dynamic nature of wheat genome evolution.</title>
        <authorList>
            <person name="Ling H."/>
            <person name="Ma B."/>
            <person name="Shi X."/>
            <person name="Liu H."/>
            <person name="Dong L."/>
            <person name="Sun H."/>
            <person name="Cao Y."/>
            <person name="Gao Q."/>
            <person name="Zheng S."/>
            <person name="Li Y."/>
            <person name="Yu Y."/>
            <person name="Du H."/>
            <person name="Qi M."/>
            <person name="Li Y."/>
            <person name="Yu H."/>
            <person name="Cui Y."/>
            <person name="Wang N."/>
            <person name="Chen C."/>
            <person name="Wu H."/>
            <person name="Zhao Y."/>
            <person name="Zhang J."/>
            <person name="Li Y."/>
            <person name="Zhou W."/>
            <person name="Zhang B."/>
            <person name="Hu W."/>
            <person name="Eijk M."/>
            <person name="Tang J."/>
            <person name="Witsenboer H."/>
            <person name="Zhao S."/>
            <person name="Li Z."/>
            <person name="Zhang A."/>
            <person name="Wang D."/>
            <person name="Liang C."/>
        </authorList>
    </citation>
    <scope>NUCLEOTIDE SEQUENCE [LARGE SCALE GENOMIC DNA]</scope>
    <source>
        <strain evidence="2">cv. G1812</strain>
    </source>
</reference>
<dbReference type="EnsemblPlants" id="TuG1812G0500002785.01.T01">
    <property type="protein sequence ID" value="TuG1812G0500002785.01.T01.cds310185"/>
    <property type="gene ID" value="TuG1812G0500002785.01"/>
</dbReference>
<name>A0A8R7QG75_TRIUA</name>
<feature type="region of interest" description="Disordered" evidence="1">
    <location>
        <begin position="86"/>
        <end position="111"/>
    </location>
</feature>
<accession>A0A8R7QG75</accession>
<keyword evidence="3" id="KW-1185">Reference proteome</keyword>
<protein>
    <submittedName>
        <fullName evidence="2">Uncharacterized protein</fullName>
    </submittedName>
</protein>
<proteinExistence type="predicted"/>
<reference evidence="3" key="1">
    <citation type="journal article" date="2013" name="Nature">
        <title>Draft genome of the wheat A-genome progenitor Triticum urartu.</title>
        <authorList>
            <person name="Ling H.Q."/>
            <person name="Zhao S."/>
            <person name="Liu D."/>
            <person name="Wang J."/>
            <person name="Sun H."/>
            <person name="Zhang C."/>
            <person name="Fan H."/>
            <person name="Li D."/>
            <person name="Dong L."/>
            <person name="Tao Y."/>
            <person name="Gao C."/>
            <person name="Wu H."/>
            <person name="Li Y."/>
            <person name="Cui Y."/>
            <person name="Guo X."/>
            <person name="Zheng S."/>
            <person name="Wang B."/>
            <person name="Yu K."/>
            <person name="Liang Q."/>
            <person name="Yang W."/>
            <person name="Lou X."/>
            <person name="Chen J."/>
            <person name="Feng M."/>
            <person name="Jian J."/>
            <person name="Zhang X."/>
            <person name="Luo G."/>
            <person name="Jiang Y."/>
            <person name="Liu J."/>
            <person name="Wang Z."/>
            <person name="Sha Y."/>
            <person name="Zhang B."/>
            <person name="Wu H."/>
            <person name="Tang D."/>
            <person name="Shen Q."/>
            <person name="Xue P."/>
            <person name="Zou S."/>
            <person name="Wang X."/>
            <person name="Liu X."/>
            <person name="Wang F."/>
            <person name="Yang Y."/>
            <person name="An X."/>
            <person name="Dong Z."/>
            <person name="Zhang K."/>
            <person name="Zhang X."/>
            <person name="Luo M.C."/>
            <person name="Dvorak J."/>
            <person name="Tong Y."/>
            <person name="Wang J."/>
            <person name="Yang H."/>
            <person name="Li Z."/>
            <person name="Wang D."/>
            <person name="Zhang A."/>
            <person name="Wang J."/>
        </authorList>
    </citation>
    <scope>NUCLEOTIDE SEQUENCE</scope>
    <source>
        <strain evidence="3">cv. G1812</strain>
    </source>
</reference>
<feature type="compositionally biased region" description="Basic residues" evidence="1">
    <location>
        <begin position="102"/>
        <end position="111"/>
    </location>
</feature>